<dbReference type="PATRIC" id="fig|1359193.3.peg.1387"/>
<gene>
    <name evidence="2" type="ORF">RBEAN4_1428</name>
</gene>
<dbReference type="CDD" id="cd02440">
    <property type="entry name" value="AdoMet_MTases"/>
    <property type="match status" value="1"/>
</dbReference>
<dbReference type="SUPFAM" id="SSF48452">
    <property type="entry name" value="TPR-like"/>
    <property type="match status" value="1"/>
</dbReference>
<keyword evidence="3" id="KW-1185">Reference proteome</keyword>
<dbReference type="EMBL" id="LAOI01000001">
    <property type="protein sequence ID" value="KJV90425.1"/>
    <property type="molecule type" value="Genomic_DNA"/>
</dbReference>
<dbReference type="Pfam" id="PF13489">
    <property type="entry name" value="Methyltransf_23"/>
    <property type="match status" value="1"/>
</dbReference>
<keyword evidence="2" id="KW-0489">Methyltransferase</keyword>
<evidence type="ECO:0000313" key="3">
    <source>
        <dbReference type="Proteomes" id="UP000033661"/>
    </source>
</evidence>
<keyword evidence="2" id="KW-0808">Transferase</keyword>
<accession>A0A0F3QCV2</accession>
<dbReference type="InterPro" id="IPR029063">
    <property type="entry name" value="SAM-dependent_MTases_sf"/>
</dbReference>
<comment type="caution">
    <text evidence="2">The sequence shown here is derived from an EMBL/GenBank/DDBJ whole genome shotgun (WGS) entry which is preliminary data.</text>
</comment>
<dbReference type="AlphaFoldDB" id="A0A0F3QCV2"/>
<dbReference type="Proteomes" id="UP000033661">
    <property type="component" value="Unassembled WGS sequence"/>
</dbReference>
<evidence type="ECO:0000256" key="1">
    <source>
        <dbReference type="PROSITE-ProRule" id="PRU00339"/>
    </source>
</evidence>
<evidence type="ECO:0000313" key="2">
    <source>
        <dbReference type="EMBL" id="KJV90425.1"/>
    </source>
</evidence>
<organism evidence="2 3">
    <name type="scientific">Rickettsia bellii str. RML An4</name>
    <dbReference type="NCBI Taxonomy" id="1359193"/>
    <lineage>
        <taxon>Bacteria</taxon>
        <taxon>Pseudomonadati</taxon>
        <taxon>Pseudomonadota</taxon>
        <taxon>Alphaproteobacteria</taxon>
        <taxon>Rickettsiales</taxon>
        <taxon>Rickettsiaceae</taxon>
        <taxon>Rickettsieae</taxon>
        <taxon>Rickettsia</taxon>
        <taxon>belli group</taxon>
    </lineage>
</organism>
<reference evidence="2 3" key="1">
    <citation type="submission" date="2015-02" db="EMBL/GenBank/DDBJ databases">
        <title>Genome Sequencing of Rickettsiales.</title>
        <authorList>
            <person name="Daugherty S.C."/>
            <person name="Su Q."/>
            <person name="Abolude K."/>
            <person name="Beier-Sexton M."/>
            <person name="Carlyon J.A."/>
            <person name="Carter R."/>
            <person name="Day N.P."/>
            <person name="Dumler S.J."/>
            <person name="Dyachenko V."/>
            <person name="Godinez A."/>
            <person name="Kurtti T.J."/>
            <person name="Lichay M."/>
            <person name="Mullins K.E."/>
            <person name="Ott S."/>
            <person name="Pappas-Brown V."/>
            <person name="Paris D.H."/>
            <person name="Patel P."/>
            <person name="Richards A.L."/>
            <person name="Sadzewicz L."/>
            <person name="Sears K."/>
            <person name="Seidman D."/>
            <person name="Sengamalay N."/>
            <person name="Stenos J."/>
            <person name="Tallon L.J."/>
            <person name="Vincent G."/>
            <person name="Fraser C.M."/>
            <person name="Munderloh U."/>
            <person name="Dunning-Hotopp J.C."/>
        </authorList>
    </citation>
    <scope>NUCLEOTIDE SEQUENCE [LARGE SCALE GENOMIC DNA]</scope>
    <source>
        <strain evidence="2 3">RML An4</strain>
    </source>
</reference>
<dbReference type="RefSeq" id="WP_045799124.1">
    <property type="nucleotide sequence ID" value="NZ_LAOI01000001.1"/>
</dbReference>
<name>A0A0F3QCV2_RICBE</name>
<dbReference type="Gene3D" id="1.25.40.10">
    <property type="entry name" value="Tetratricopeptide repeat domain"/>
    <property type="match status" value="1"/>
</dbReference>
<dbReference type="PROSITE" id="PS50005">
    <property type="entry name" value="TPR"/>
    <property type="match status" value="1"/>
</dbReference>
<feature type="repeat" description="TPR" evidence="1">
    <location>
        <begin position="80"/>
        <end position="113"/>
    </location>
</feature>
<protein>
    <submittedName>
        <fullName evidence="2">Methyltransferase domain protein</fullName>
    </submittedName>
</protein>
<dbReference type="GO" id="GO:0008168">
    <property type="term" value="F:methyltransferase activity"/>
    <property type="evidence" value="ECO:0007669"/>
    <property type="project" value="UniProtKB-KW"/>
</dbReference>
<dbReference type="GO" id="GO:0032259">
    <property type="term" value="P:methylation"/>
    <property type="evidence" value="ECO:0007669"/>
    <property type="project" value="UniProtKB-KW"/>
</dbReference>
<dbReference type="InterPro" id="IPR019734">
    <property type="entry name" value="TPR_rpt"/>
</dbReference>
<dbReference type="SUPFAM" id="SSF53335">
    <property type="entry name" value="S-adenosyl-L-methionine-dependent methyltransferases"/>
    <property type="match status" value="1"/>
</dbReference>
<dbReference type="Gene3D" id="3.40.50.150">
    <property type="entry name" value="Vaccinia Virus protein VP39"/>
    <property type="match status" value="1"/>
</dbReference>
<sequence>MLSKIKDKIKHFCLTIINIPNFIKNKILEFKKYLNDCKYKMNHLSETNYELGLEHLYRGNLNDALLRFKLVDNFFSPNDSRVYYQLGWTYFLKNDYPKAIKYLEKSNEKYKAIFINFLKNYKNATEIPVEIWGKYRDLTAKNYPSIFNNDKNIHLPYRFVNESLKQITDLPDDYSILELGSNIGLVGYELEKRFPESFTLTAVEISNLINDIQEEYYANLKIYDQIYNISINEFLKQNSNKFDIILSFCGLTFTKDLSAYFNAIYSSLNQGGYFSLCLPTNLDTHFSVKRKEFIFNLSEINNILQKNNFVILTSEEIILAENNKYGIIICKKTENKS</sequence>
<keyword evidence="1" id="KW-0802">TPR repeat</keyword>
<proteinExistence type="predicted"/>
<dbReference type="InterPro" id="IPR011990">
    <property type="entry name" value="TPR-like_helical_dom_sf"/>
</dbReference>